<dbReference type="PANTHER" id="PTHR10758">
    <property type="entry name" value="26S PROTEASOME NON-ATPASE REGULATORY SUBUNIT 3/COP9 SIGNALOSOME COMPLEX SUBUNIT 3"/>
    <property type="match status" value="1"/>
</dbReference>
<reference evidence="4 5" key="1">
    <citation type="submission" date="2020-10" db="EMBL/GenBank/DDBJ databases">
        <title>The Coptis chinensis genome and diversification of protoberbering-type alkaloids.</title>
        <authorList>
            <person name="Wang B."/>
            <person name="Shu S."/>
            <person name="Song C."/>
            <person name="Liu Y."/>
        </authorList>
    </citation>
    <scope>NUCLEOTIDE SEQUENCE [LARGE SCALE GENOMIC DNA]</scope>
    <source>
        <strain evidence="4">HL-2020</strain>
        <tissue evidence="4">Leaf</tissue>
    </source>
</reference>
<organism evidence="4 5">
    <name type="scientific">Coptis chinensis</name>
    <dbReference type="NCBI Taxonomy" id="261450"/>
    <lineage>
        <taxon>Eukaryota</taxon>
        <taxon>Viridiplantae</taxon>
        <taxon>Streptophyta</taxon>
        <taxon>Embryophyta</taxon>
        <taxon>Tracheophyta</taxon>
        <taxon>Spermatophyta</taxon>
        <taxon>Magnoliopsida</taxon>
        <taxon>Ranunculales</taxon>
        <taxon>Ranunculaceae</taxon>
        <taxon>Coptidoideae</taxon>
        <taxon>Coptis</taxon>
    </lineage>
</organism>
<feature type="signal peptide" evidence="2">
    <location>
        <begin position="1"/>
        <end position="20"/>
    </location>
</feature>
<dbReference type="GO" id="GO:0006511">
    <property type="term" value="P:ubiquitin-dependent protein catabolic process"/>
    <property type="evidence" value="ECO:0007669"/>
    <property type="project" value="TreeGrafter"/>
</dbReference>
<dbReference type="InterPro" id="IPR050756">
    <property type="entry name" value="CSN3"/>
</dbReference>
<proteinExistence type="predicted"/>
<dbReference type="Proteomes" id="UP000631114">
    <property type="component" value="Unassembled WGS sequence"/>
</dbReference>
<feature type="chain" id="PRO_5032556862" description="COP9 signalosome complex subunit 3 N-terminal helical repeats domain-containing protein" evidence="2">
    <location>
        <begin position="21"/>
        <end position="287"/>
    </location>
</feature>
<sequence length="287" mass="32144">GLSFFLTFHFLRSLLVSSSAYKCVCVVMESVEKLVNEIQGLSNPRDDLKHLPSLLKKQEGSLSSLPSSRLRSILDQLDPFLHSLGYLYVLKAYTSAVSISKQQASGLVSTIARFIDSCEGEQIRLVPDKFISVCRRLKDELLLLKMPMRGVAPLRTAIYKLQPSFGKLTTLHPDFLLLCLSAKCYKTGYSILEEDIFETDQPRDLFLYCYYGRDIGLGELHFTSFVVLQNDGASFGKILSFWRCVIEFAIGWFGSLTTVNRLKTENSYGQGWSQESGFGGGLEGKAI</sequence>
<name>A0A835LWR4_9MAGN</name>
<dbReference type="PANTHER" id="PTHR10758:SF1">
    <property type="entry name" value="COP9 SIGNALOSOME COMPLEX SUBUNIT 3"/>
    <property type="match status" value="1"/>
</dbReference>
<dbReference type="Pfam" id="PF22788">
    <property type="entry name" value="COP9_hel_rpt"/>
    <property type="match status" value="1"/>
</dbReference>
<protein>
    <recommendedName>
        <fullName evidence="3">COP9 signalosome complex subunit 3 N-terminal helical repeats domain-containing protein</fullName>
    </recommendedName>
</protein>
<dbReference type="InterPro" id="IPR055089">
    <property type="entry name" value="COP9_N"/>
</dbReference>
<dbReference type="AlphaFoldDB" id="A0A835LWR4"/>
<keyword evidence="2" id="KW-0732">Signal</keyword>
<gene>
    <name evidence="4" type="ORF">IFM89_022246</name>
</gene>
<dbReference type="GO" id="GO:0008180">
    <property type="term" value="C:COP9 signalosome"/>
    <property type="evidence" value="ECO:0007669"/>
    <property type="project" value="TreeGrafter"/>
</dbReference>
<evidence type="ECO:0000256" key="2">
    <source>
        <dbReference type="SAM" id="SignalP"/>
    </source>
</evidence>
<evidence type="ECO:0000313" key="4">
    <source>
        <dbReference type="EMBL" id="KAF9606054.1"/>
    </source>
</evidence>
<evidence type="ECO:0000313" key="5">
    <source>
        <dbReference type="Proteomes" id="UP000631114"/>
    </source>
</evidence>
<comment type="caution">
    <text evidence="4">The sequence shown here is derived from an EMBL/GenBank/DDBJ whole genome shotgun (WGS) entry which is preliminary data.</text>
</comment>
<evidence type="ECO:0000259" key="3">
    <source>
        <dbReference type="Pfam" id="PF22788"/>
    </source>
</evidence>
<accession>A0A835LWR4</accession>
<dbReference type="EMBL" id="JADFTS010000005">
    <property type="protein sequence ID" value="KAF9606054.1"/>
    <property type="molecule type" value="Genomic_DNA"/>
</dbReference>
<dbReference type="OrthoDB" id="1928324at2759"/>
<keyword evidence="5" id="KW-1185">Reference proteome</keyword>
<keyword evidence="1" id="KW-0963">Cytoplasm</keyword>
<feature type="non-terminal residue" evidence="4">
    <location>
        <position position="1"/>
    </location>
</feature>
<feature type="domain" description="COP9 signalosome complex subunit 3 N-terminal helical repeats" evidence="3">
    <location>
        <begin position="47"/>
        <end position="213"/>
    </location>
</feature>
<evidence type="ECO:0000256" key="1">
    <source>
        <dbReference type="ARBA" id="ARBA00022490"/>
    </source>
</evidence>